<keyword evidence="1" id="KW-0812">Transmembrane</keyword>
<evidence type="ECO:0000313" key="3">
    <source>
        <dbReference type="Proteomes" id="UP000007014"/>
    </source>
</evidence>
<dbReference type="RefSeq" id="XP_005539391.1">
    <property type="nucleotide sequence ID" value="XM_005539334.1"/>
</dbReference>
<evidence type="ECO:0000256" key="1">
    <source>
        <dbReference type="SAM" id="Phobius"/>
    </source>
</evidence>
<dbReference type="OrthoDB" id="10497661at2759"/>
<reference evidence="2 3" key="2">
    <citation type="journal article" date="2007" name="BMC Biol.">
        <title>A 100%-complete sequence reveals unusually simple genomic features in the hot-spring red alga Cyanidioschyzon merolae.</title>
        <authorList>
            <person name="Nozaki H."/>
            <person name="Takano H."/>
            <person name="Misumi O."/>
            <person name="Terasawa K."/>
            <person name="Matsuzaki M."/>
            <person name="Maruyama S."/>
            <person name="Nishida K."/>
            <person name="Yagisawa F."/>
            <person name="Yoshida Y."/>
            <person name="Fujiwara T."/>
            <person name="Takio S."/>
            <person name="Tamura K."/>
            <person name="Chung S.J."/>
            <person name="Nakamura S."/>
            <person name="Kuroiwa H."/>
            <person name="Tanaka K."/>
            <person name="Sato N."/>
            <person name="Kuroiwa T."/>
        </authorList>
    </citation>
    <scope>NUCLEOTIDE SEQUENCE [LARGE SCALE GENOMIC DNA]</scope>
    <source>
        <strain evidence="2 3">10D</strain>
    </source>
</reference>
<dbReference type="AlphaFoldDB" id="M1V7T4"/>
<accession>M1V7T4</accession>
<dbReference type="Proteomes" id="UP000007014">
    <property type="component" value="Chromosome 20"/>
</dbReference>
<dbReference type="EMBL" id="AP006502">
    <property type="protein sequence ID" value="BAM83355.1"/>
    <property type="molecule type" value="Genomic_DNA"/>
</dbReference>
<proteinExistence type="predicted"/>
<dbReference type="KEGG" id="cme:CYME_CMT411C"/>
<name>M1V7T4_CYAM1</name>
<keyword evidence="1" id="KW-0472">Membrane</keyword>
<gene>
    <name evidence="2" type="ORF">CYME_CMT411C</name>
</gene>
<feature type="transmembrane region" description="Helical" evidence="1">
    <location>
        <begin position="12"/>
        <end position="33"/>
    </location>
</feature>
<reference evidence="2 3" key="1">
    <citation type="journal article" date="2004" name="Nature">
        <title>Genome sequence of the ultrasmall unicellular red alga Cyanidioschyzon merolae 10D.</title>
        <authorList>
            <person name="Matsuzaki M."/>
            <person name="Misumi O."/>
            <person name="Shin-i T."/>
            <person name="Maruyama S."/>
            <person name="Takahara M."/>
            <person name="Miyagishima S."/>
            <person name="Mori T."/>
            <person name="Nishida K."/>
            <person name="Yagisawa F."/>
            <person name="Nishida K."/>
            <person name="Yoshida Y."/>
            <person name="Nishimura Y."/>
            <person name="Nakao S."/>
            <person name="Kobayashi T."/>
            <person name="Momoyama Y."/>
            <person name="Higashiyama T."/>
            <person name="Minoda A."/>
            <person name="Sano M."/>
            <person name="Nomoto H."/>
            <person name="Oishi K."/>
            <person name="Hayashi H."/>
            <person name="Ohta F."/>
            <person name="Nishizaka S."/>
            <person name="Haga S."/>
            <person name="Miura S."/>
            <person name="Morishita T."/>
            <person name="Kabeya Y."/>
            <person name="Terasawa K."/>
            <person name="Suzuki Y."/>
            <person name="Ishii Y."/>
            <person name="Asakawa S."/>
            <person name="Takano H."/>
            <person name="Ohta N."/>
            <person name="Kuroiwa H."/>
            <person name="Tanaka K."/>
            <person name="Shimizu N."/>
            <person name="Sugano S."/>
            <person name="Sato N."/>
            <person name="Nozaki H."/>
            <person name="Ogasawara N."/>
            <person name="Kohara Y."/>
            <person name="Kuroiwa T."/>
        </authorList>
    </citation>
    <scope>NUCLEOTIDE SEQUENCE [LARGE SCALE GENOMIC DNA]</scope>
    <source>
        <strain evidence="2 3">10D</strain>
    </source>
</reference>
<sequence>MRQRYRVAVRNARFLHLLVLFGVFVVSLAILYASSLTQLDAGKQDTRSAVAEAARAQQRLVRLYRKALSLDDPTHCTFIIGVGLQPRGQDLRGLFQHFGAGRWFRKPRVYYYGGLSADALRLAHGARRRASRSDILFSRPERDGAIDGVIGCAVSHLLAVRSALQRGCKTALFLEDDTSLGLVRYWDKPVAAAIHDYASDEYPVLQMELKLRSFLERGDSGALGLEHLPVRCGWRHTVPHRFKVTYGTGAYGMLRTGMERTLQRFTANEAFAGRARASHLGPVDVSKVIAAGGHADVYVILNATTTKVLWPPYFHEAFDSKSIVRPREGRGNSHQPQHIASARYAIKANMRWAEACREYVLENE</sequence>
<organism evidence="2 3">
    <name type="scientific">Cyanidioschyzon merolae (strain NIES-3377 / 10D)</name>
    <name type="common">Unicellular red alga</name>
    <dbReference type="NCBI Taxonomy" id="280699"/>
    <lineage>
        <taxon>Eukaryota</taxon>
        <taxon>Rhodophyta</taxon>
        <taxon>Bangiophyceae</taxon>
        <taxon>Cyanidiales</taxon>
        <taxon>Cyanidiaceae</taxon>
        <taxon>Cyanidioschyzon</taxon>
    </lineage>
</organism>
<keyword evidence="3" id="KW-1185">Reference proteome</keyword>
<protein>
    <submittedName>
        <fullName evidence="2">Uncharacterized protein</fullName>
    </submittedName>
</protein>
<keyword evidence="1" id="KW-1133">Transmembrane helix</keyword>
<evidence type="ECO:0000313" key="2">
    <source>
        <dbReference type="EMBL" id="BAM83355.1"/>
    </source>
</evidence>
<dbReference type="GeneID" id="16998166"/>